<gene>
    <name evidence="2" type="ORF">GCM10009613_05510</name>
</gene>
<dbReference type="EMBL" id="BAAAJK010000001">
    <property type="protein sequence ID" value="GAA1380725.1"/>
    <property type="molecule type" value="Genomic_DNA"/>
</dbReference>
<feature type="region of interest" description="Disordered" evidence="1">
    <location>
        <begin position="221"/>
        <end position="240"/>
    </location>
</feature>
<sequence>MEYKTAALASPTPARPAGRKAERVTAVLGPIGVEHRGQLIERGALAEAIRDRLPAVAIGHDWLRGCGVVVTSGVEVRPGDPRLPAITSEGDPWPVGGGGIVLAVDLMPGTTANSKLAVKAARAAGPRSAWSFGFKVIDGSFANGARRIRRPSVYTICPPATDTEVKAAAPYGLEVKGMTSRTIYPVFCGRCQVGKMRTDRPLIGDQPFECEQCAREDALNDPWADDQDTPDAVARGRNRRGVLTPAQLRELDELTRITSEDAYGEAVDDEVEHDVDADGTLGRARPDRDRWRP</sequence>
<feature type="compositionally biased region" description="Acidic residues" evidence="1">
    <location>
        <begin position="262"/>
        <end position="277"/>
    </location>
</feature>
<keyword evidence="3" id="KW-1185">Reference proteome</keyword>
<name>A0ABP4I8T2_9PSEU</name>
<accession>A0ABP4I8T2</accession>
<evidence type="ECO:0000313" key="2">
    <source>
        <dbReference type="EMBL" id="GAA1380725.1"/>
    </source>
</evidence>
<proteinExistence type="predicted"/>
<feature type="region of interest" description="Disordered" evidence="1">
    <location>
        <begin position="1"/>
        <end position="20"/>
    </location>
</feature>
<evidence type="ECO:0000313" key="3">
    <source>
        <dbReference type="Proteomes" id="UP001501414"/>
    </source>
</evidence>
<evidence type="ECO:0000256" key="1">
    <source>
        <dbReference type="SAM" id="MobiDB-lite"/>
    </source>
</evidence>
<protein>
    <recommendedName>
        <fullName evidence="4">FmdE, Molybdenum formylmethanofuran dehydrogenase operon</fullName>
    </recommendedName>
</protein>
<dbReference type="RefSeq" id="WP_344017975.1">
    <property type="nucleotide sequence ID" value="NZ_BAAAJK010000001.1"/>
</dbReference>
<evidence type="ECO:0008006" key="4">
    <source>
        <dbReference type="Google" id="ProtNLM"/>
    </source>
</evidence>
<comment type="caution">
    <text evidence="2">The sequence shown here is derived from an EMBL/GenBank/DDBJ whole genome shotgun (WGS) entry which is preliminary data.</text>
</comment>
<feature type="compositionally biased region" description="Basic and acidic residues" evidence="1">
    <location>
        <begin position="284"/>
        <end position="293"/>
    </location>
</feature>
<dbReference type="Proteomes" id="UP001501414">
    <property type="component" value="Unassembled WGS sequence"/>
</dbReference>
<feature type="region of interest" description="Disordered" evidence="1">
    <location>
        <begin position="262"/>
        <end position="293"/>
    </location>
</feature>
<reference evidence="3" key="1">
    <citation type="journal article" date="2019" name="Int. J. Syst. Evol. Microbiol.">
        <title>The Global Catalogue of Microorganisms (GCM) 10K type strain sequencing project: providing services to taxonomists for standard genome sequencing and annotation.</title>
        <authorList>
            <consortium name="The Broad Institute Genomics Platform"/>
            <consortium name="The Broad Institute Genome Sequencing Center for Infectious Disease"/>
            <person name="Wu L."/>
            <person name="Ma J."/>
        </authorList>
    </citation>
    <scope>NUCLEOTIDE SEQUENCE [LARGE SCALE GENOMIC DNA]</scope>
    <source>
        <strain evidence="3">JCM 11896</strain>
    </source>
</reference>
<organism evidence="2 3">
    <name type="scientific">Pseudonocardia kongjuensis</name>
    <dbReference type="NCBI Taxonomy" id="102227"/>
    <lineage>
        <taxon>Bacteria</taxon>
        <taxon>Bacillati</taxon>
        <taxon>Actinomycetota</taxon>
        <taxon>Actinomycetes</taxon>
        <taxon>Pseudonocardiales</taxon>
        <taxon>Pseudonocardiaceae</taxon>
        <taxon>Pseudonocardia</taxon>
    </lineage>
</organism>